<evidence type="ECO:0000313" key="2">
    <source>
        <dbReference type="Proteomes" id="UP000677875"/>
    </source>
</evidence>
<reference evidence="1" key="1">
    <citation type="submission" date="2021-04" db="EMBL/GenBank/DDBJ databases">
        <title>Genome seq and assembly of Streptomyces sp. RG38.</title>
        <authorList>
            <person name="Chhetri G."/>
        </authorList>
    </citation>
    <scope>NUCLEOTIDE SEQUENCE</scope>
    <source>
        <strain evidence="1">RG38</strain>
    </source>
</reference>
<evidence type="ECO:0008006" key="3">
    <source>
        <dbReference type="Google" id="ProtNLM"/>
    </source>
</evidence>
<protein>
    <recommendedName>
        <fullName evidence="3">PhoU domain-containing protein</fullName>
    </recommendedName>
</protein>
<keyword evidence="2" id="KW-1185">Reference proteome</keyword>
<dbReference type="Proteomes" id="UP000677875">
    <property type="component" value="Unassembled WGS sequence"/>
</dbReference>
<accession>A0A940XIE1</accession>
<organism evidence="1 2">
    <name type="scientific">Streptomyces tagetis</name>
    <dbReference type="NCBI Taxonomy" id="2820809"/>
    <lineage>
        <taxon>Bacteria</taxon>
        <taxon>Bacillati</taxon>
        <taxon>Actinomycetota</taxon>
        <taxon>Actinomycetes</taxon>
        <taxon>Kitasatosporales</taxon>
        <taxon>Streptomycetaceae</taxon>
        <taxon>Streptomyces</taxon>
    </lineage>
</organism>
<proteinExistence type="predicted"/>
<sequence>MQRDAGYGGRVPGLLLRTHTALRMATDLVTEGGEARREGRLTSLAKSLGGLRGDVEDLTSAALGAPPPEGERQAVLAALSVRGDVDRIAVLIGEAGDIARQRGPAPVAKAVRAPLRELGEACLHVVAQAHDVVELSGPAGVLDRDMADVAARRRSLTRLLLARDTECPVRDAAHAMVLGRCLEECAWRATALAGVVVRLREAAVR</sequence>
<name>A0A940XIE1_9ACTN</name>
<dbReference type="AlphaFoldDB" id="A0A940XIE1"/>
<gene>
    <name evidence="1" type="ORF">J5Y05_01150</name>
</gene>
<evidence type="ECO:0000313" key="1">
    <source>
        <dbReference type="EMBL" id="MBQ0825125.1"/>
    </source>
</evidence>
<dbReference type="SUPFAM" id="SSF109755">
    <property type="entry name" value="PhoU-like"/>
    <property type="match status" value="1"/>
</dbReference>
<comment type="caution">
    <text evidence="1">The sequence shown here is derived from an EMBL/GenBank/DDBJ whole genome shotgun (WGS) entry which is preliminary data.</text>
</comment>
<dbReference type="EMBL" id="JAGPNL010000001">
    <property type="protein sequence ID" value="MBQ0825125.1"/>
    <property type="molecule type" value="Genomic_DNA"/>
</dbReference>
<dbReference type="RefSeq" id="WP_210867828.1">
    <property type="nucleotide sequence ID" value="NZ_JAGPNL010000001.1"/>
</dbReference>